<dbReference type="KEGG" id="mmag:MMAD_02520"/>
<dbReference type="Proteomes" id="UP000466517">
    <property type="component" value="Chromosome"/>
</dbReference>
<dbReference type="InterPro" id="IPR037401">
    <property type="entry name" value="SnoaL-like"/>
</dbReference>
<evidence type="ECO:0000313" key="3">
    <source>
        <dbReference type="Proteomes" id="UP000466517"/>
    </source>
</evidence>
<name>A0A7I7XAM5_9MYCO</name>
<dbReference type="Gene3D" id="3.10.450.50">
    <property type="match status" value="1"/>
</dbReference>
<dbReference type="SUPFAM" id="SSF54427">
    <property type="entry name" value="NTF2-like"/>
    <property type="match status" value="1"/>
</dbReference>
<accession>A0A7I7XAM5</accession>
<evidence type="ECO:0000313" key="2">
    <source>
        <dbReference type="EMBL" id="BBZ25957.1"/>
    </source>
</evidence>
<reference evidence="2 3" key="1">
    <citation type="journal article" date="2019" name="Emerg. Microbes Infect.">
        <title>Comprehensive subspecies identification of 175 nontuberculous mycobacteria species based on 7547 genomic profiles.</title>
        <authorList>
            <person name="Matsumoto Y."/>
            <person name="Kinjo T."/>
            <person name="Motooka D."/>
            <person name="Nabeya D."/>
            <person name="Jung N."/>
            <person name="Uechi K."/>
            <person name="Horii T."/>
            <person name="Iida T."/>
            <person name="Fujita J."/>
            <person name="Nakamura S."/>
        </authorList>
    </citation>
    <scope>NUCLEOTIDE SEQUENCE [LARGE SCALE GENOMIC DNA]</scope>
    <source>
        <strain evidence="2 3">JCM 13574</strain>
    </source>
</reference>
<organism evidence="2 3">
    <name type="scientific">Mycolicibacterium madagascariense</name>
    <dbReference type="NCBI Taxonomy" id="212765"/>
    <lineage>
        <taxon>Bacteria</taxon>
        <taxon>Bacillati</taxon>
        <taxon>Actinomycetota</taxon>
        <taxon>Actinomycetes</taxon>
        <taxon>Mycobacteriales</taxon>
        <taxon>Mycobacteriaceae</taxon>
        <taxon>Mycolicibacterium</taxon>
    </lineage>
</organism>
<dbReference type="AlphaFoldDB" id="A0A7I7XAM5"/>
<dbReference type="Pfam" id="PF12680">
    <property type="entry name" value="SnoaL_2"/>
    <property type="match status" value="1"/>
</dbReference>
<evidence type="ECO:0000259" key="1">
    <source>
        <dbReference type="Pfam" id="PF12680"/>
    </source>
</evidence>
<dbReference type="EMBL" id="AP022610">
    <property type="protein sequence ID" value="BBZ25957.1"/>
    <property type="molecule type" value="Genomic_DNA"/>
</dbReference>
<keyword evidence="3" id="KW-1185">Reference proteome</keyword>
<proteinExistence type="predicted"/>
<protein>
    <recommendedName>
        <fullName evidence="1">SnoaL-like domain-containing protein</fullName>
    </recommendedName>
</protein>
<feature type="domain" description="SnoaL-like" evidence="1">
    <location>
        <begin position="17"/>
        <end position="102"/>
    </location>
</feature>
<gene>
    <name evidence="2" type="ORF">MMAD_02520</name>
</gene>
<dbReference type="RefSeq" id="WP_163731387.1">
    <property type="nucleotide sequence ID" value="NZ_AP022610.1"/>
</dbReference>
<sequence>MDDLTKQFTAALDELHRERNVEPLVALFSDDAVLAKAGLPHDQHGKDGARQFWQQYRDVFDQIDASFSHVVTSDGIAFLEWTSHGTLADGADFGYDGVSVLQAGGDTIDGFRTYYDTAAFLDKQSTVG</sequence>
<dbReference type="InterPro" id="IPR032710">
    <property type="entry name" value="NTF2-like_dom_sf"/>
</dbReference>